<dbReference type="InterPro" id="IPR036225">
    <property type="entry name" value="SRP/SRP_N"/>
</dbReference>
<dbReference type="Gene3D" id="3.40.50.300">
    <property type="entry name" value="P-loop containing nucleotide triphosphate hydrolases"/>
    <property type="match status" value="1"/>
</dbReference>
<dbReference type="GO" id="GO:0006614">
    <property type="term" value="P:SRP-dependent cotranslational protein targeting to membrane"/>
    <property type="evidence" value="ECO:0007669"/>
    <property type="project" value="InterPro"/>
</dbReference>
<evidence type="ECO:0000313" key="12">
    <source>
        <dbReference type="EMBL" id="ACD70998.1"/>
    </source>
</evidence>
<dbReference type="NCBIfam" id="TIGR00064">
    <property type="entry name" value="ftsY"/>
    <property type="match status" value="1"/>
</dbReference>
<comment type="catalytic activity">
    <reaction evidence="10">
        <text>GTP + H2O = GDP + phosphate + H(+)</text>
        <dbReference type="Rhea" id="RHEA:19669"/>
        <dbReference type="ChEBI" id="CHEBI:15377"/>
        <dbReference type="ChEBI" id="CHEBI:15378"/>
        <dbReference type="ChEBI" id="CHEBI:37565"/>
        <dbReference type="ChEBI" id="CHEBI:43474"/>
        <dbReference type="ChEBI" id="CHEBI:58189"/>
        <dbReference type="EC" id="3.6.5.4"/>
    </reaction>
</comment>
<dbReference type="GO" id="GO:0003924">
    <property type="term" value="F:GTPase activity"/>
    <property type="evidence" value="ECO:0007669"/>
    <property type="project" value="TreeGrafter"/>
</dbReference>
<dbReference type="SUPFAM" id="SSF52540">
    <property type="entry name" value="P-loop containing nucleoside triphosphate hydrolases"/>
    <property type="match status" value="1"/>
</dbReference>
<dbReference type="PANTHER" id="PTHR43134">
    <property type="entry name" value="SIGNAL RECOGNITION PARTICLE RECEPTOR SUBUNIT ALPHA"/>
    <property type="match status" value="1"/>
</dbReference>
<keyword evidence="4" id="KW-0963">Cytoplasm</keyword>
<feature type="domain" description="SRP54-type proteins GTP-binding" evidence="11">
    <location>
        <begin position="265"/>
        <end position="278"/>
    </location>
</feature>
<evidence type="ECO:0000256" key="1">
    <source>
        <dbReference type="ARBA" id="ARBA00004413"/>
    </source>
</evidence>
<dbReference type="InterPro" id="IPR042101">
    <property type="entry name" value="SRP54_N_sf"/>
</dbReference>
<dbReference type="Pfam" id="PF02881">
    <property type="entry name" value="SRP54_N"/>
    <property type="match status" value="1"/>
</dbReference>
<dbReference type="InterPro" id="IPR000897">
    <property type="entry name" value="SRP54_GTPase_dom"/>
</dbReference>
<dbReference type="SMART" id="SM00382">
    <property type="entry name" value="AAA"/>
    <property type="match status" value="1"/>
</dbReference>
<keyword evidence="5" id="KW-0547">Nucleotide-binding</keyword>
<accession>A0A0H3BJH0</accession>
<organism evidence="12 13">
    <name type="scientific">Treponema pallidum subsp. pallidum (strain SS14)</name>
    <dbReference type="NCBI Taxonomy" id="455434"/>
    <lineage>
        <taxon>Bacteria</taxon>
        <taxon>Pseudomonadati</taxon>
        <taxon>Spirochaetota</taxon>
        <taxon>Spirochaetia</taxon>
        <taxon>Spirochaetales</taxon>
        <taxon>Treponemataceae</taxon>
        <taxon>Treponema</taxon>
    </lineage>
</organism>
<evidence type="ECO:0000259" key="11">
    <source>
        <dbReference type="PROSITE" id="PS00300"/>
    </source>
</evidence>
<keyword evidence="9" id="KW-0675">Receptor</keyword>
<dbReference type="Pfam" id="PF00448">
    <property type="entry name" value="SRP54"/>
    <property type="match status" value="1"/>
</dbReference>
<keyword evidence="8" id="KW-0472">Membrane</keyword>
<dbReference type="EMBL" id="CP000805">
    <property type="protein sequence ID" value="ACD70998.1"/>
    <property type="molecule type" value="Genomic_DNA"/>
</dbReference>
<dbReference type="GO" id="GO:0005737">
    <property type="term" value="C:cytoplasm"/>
    <property type="evidence" value="ECO:0007669"/>
    <property type="project" value="UniProtKB-ARBA"/>
</dbReference>
<dbReference type="GO" id="GO:0005047">
    <property type="term" value="F:signal recognition particle binding"/>
    <property type="evidence" value="ECO:0007669"/>
    <property type="project" value="TreeGrafter"/>
</dbReference>
<evidence type="ECO:0000256" key="2">
    <source>
        <dbReference type="ARBA" id="ARBA00008531"/>
    </source>
</evidence>
<dbReference type="GO" id="GO:0051301">
    <property type="term" value="P:cell division"/>
    <property type="evidence" value="ECO:0007669"/>
    <property type="project" value="UniProtKB-KW"/>
</dbReference>
<dbReference type="SMART" id="SM00962">
    <property type="entry name" value="SRP54"/>
    <property type="match status" value="1"/>
</dbReference>
<name>A0A0H3BJH0_TREPS</name>
<proteinExistence type="inferred from homology"/>
<dbReference type="GO" id="GO:0005886">
    <property type="term" value="C:plasma membrane"/>
    <property type="evidence" value="ECO:0007669"/>
    <property type="project" value="UniProtKB-SubCell"/>
</dbReference>
<dbReference type="InterPro" id="IPR003593">
    <property type="entry name" value="AAA+_ATPase"/>
</dbReference>
<evidence type="ECO:0000256" key="4">
    <source>
        <dbReference type="ARBA" id="ARBA00022490"/>
    </source>
</evidence>
<protein>
    <submittedName>
        <fullName evidence="12">Cell division protein</fullName>
    </submittedName>
</protein>
<gene>
    <name evidence="12" type="primary">ftsY</name>
    <name evidence="12" type="ordered locus">TPASS_0578</name>
</gene>
<keyword evidence="12" id="KW-0131">Cell cycle</keyword>
<dbReference type="PATRIC" id="fig|455434.6.peg.576"/>
<dbReference type="Proteomes" id="UP000001202">
    <property type="component" value="Chromosome"/>
</dbReference>
<dbReference type="KEGG" id="tpp:TPASS_0578"/>
<dbReference type="PANTHER" id="PTHR43134:SF1">
    <property type="entry name" value="SIGNAL RECOGNITION PARTICLE RECEPTOR SUBUNIT ALPHA"/>
    <property type="match status" value="1"/>
</dbReference>
<comment type="subcellular location">
    <subcellularLocation>
        <location evidence="1">Cell membrane</location>
        <topology evidence="1">Peripheral membrane protein</topology>
        <orientation evidence="1">Cytoplasmic side</orientation>
    </subcellularLocation>
</comment>
<dbReference type="Gene3D" id="1.20.120.140">
    <property type="entry name" value="Signal recognition particle SRP54, nucleotide-binding domain"/>
    <property type="match status" value="1"/>
</dbReference>
<evidence type="ECO:0000256" key="5">
    <source>
        <dbReference type="ARBA" id="ARBA00022741"/>
    </source>
</evidence>
<keyword evidence="12" id="KW-0132">Cell division</keyword>
<evidence type="ECO:0000256" key="9">
    <source>
        <dbReference type="ARBA" id="ARBA00023170"/>
    </source>
</evidence>
<dbReference type="InterPro" id="IPR027417">
    <property type="entry name" value="P-loop_NTPase"/>
</dbReference>
<dbReference type="SUPFAM" id="SSF47364">
    <property type="entry name" value="Domain of the SRP/SRP receptor G-proteins"/>
    <property type="match status" value="1"/>
</dbReference>
<dbReference type="PROSITE" id="PS00300">
    <property type="entry name" value="SRP54"/>
    <property type="match status" value="1"/>
</dbReference>
<evidence type="ECO:0000256" key="6">
    <source>
        <dbReference type="ARBA" id="ARBA00022801"/>
    </source>
</evidence>
<comment type="similarity">
    <text evidence="2">Belongs to the GTP-binding SRP family.</text>
</comment>
<dbReference type="InterPro" id="IPR004390">
    <property type="entry name" value="SR_rcpt_FtsY"/>
</dbReference>
<reference evidence="12 13" key="1">
    <citation type="journal article" date="2008" name="BMC Microbiol.">
        <title>Complete genome sequence of Treponema pallidum ssp. pallidum strain SS14 determined with oligonucleotide arrays.</title>
        <authorList>
            <person name="Matejkova P."/>
            <person name="Strouhal M."/>
            <person name="Smajs D."/>
            <person name="Norris S.J."/>
            <person name="Palzkill T."/>
            <person name="Petrosino J.F."/>
            <person name="Sodergren E."/>
            <person name="Norton J.E."/>
            <person name="Singh J."/>
            <person name="Richmond T.A."/>
            <person name="Molla M.N."/>
            <person name="Albert T.J."/>
            <person name="Weinstock G.M."/>
        </authorList>
    </citation>
    <scope>NUCLEOTIDE SEQUENCE [LARGE SCALE GENOMIC DNA]</scope>
    <source>
        <strain evidence="12 13">SS14</strain>
    </source>
</reference>
<dbReference type="SMART" id="SM00963">
    <property type="entry name" value="SRP54_N"/>
    <property type="match status" value="1"/>
</dbReference>
<keyword evidence="6" id="KW-0378">Hydrolase</keyword>
<sequence length="295" mass="31928">MKVGLGNLAQKIRRLLGGQAPLDETFFSALEELLIEGDLSLSTAESFCTQLRNAARTRSVHTEDALRTLFAEIMESCVRVTHLAPNPNQCSLYLLLGVNGSGKTTSAAKLAAYYQTQKVHPILFAAADTFRAAAAEQLAHHGAQLGVRVIAHPGGKDPAAVVFDAGEALRAQKRGLLLVDTAGRLHNKTHLIAELQKIDRIAQTKVSADAYRKILVLDATTGQNAFRQAQTFHEAIGVDALLLAKCDTRARGGAVFSIMQELGIPLAFLGWGERYTDLVEANAREFVSSFLHGER</sequence>
<evidence type="ECO:0000256" key="8">
    <source>
        <dbReference type="ARBA" id="ARBA00023136"/>
    </source>
</evidence>
<dbReference type="InterPro" id="IPR013822">
    <property type="entry name" value="Signal_recog_particl_SRP54_hlx"/>
</dbReference>
<dbReference type="AlphaFoldDB" id="A0A0H3BJH0"/>
<keyword evidence="7" id="KW-0342">GTP-binding</keyword>
<evidence type="ECO:0000256" key="7">
    <source>
        <dbReference type="ARBA" id="ARBA00023134"/>
    </source>
</evidence>
<evidence type="ECO:0000256" key="10">
    <source>
        <dbReference type="ARBA" id="ARBA00048027"/>
    </source>
</evidence>
<evidence type="ECO:0000256" key="3">
    <source>
        <dbReference type="ARBA" id="ARBA00022475"/>
    </source>
</evidence>
<evidence type="ECO:0000313" key="13">
    <source>
        <dbReference type="Proteomes" id="UP000001202"/>
    </source>
</evidence>
<keyword evidence="3" id="KW-1003">Cell membrane</keyword>
<dbReference type="GO" id="GO:0005525">
    <property type="term" value="F:GTP binding"/>
    <property type="evidence" value="ECO:0007669"/>
    <property type="project" value="UniProtKB-KW"/>
</dbReference>